<keyword evidence="12" id="KW-1185">Reference proteome</keyword>
<feature type="region of interest" description="Disordered" evidence="8">
    <location>
        <begin position="381"/>
        <end position="409"/>
    </location>
</feature>
<dbReference type="GO" id="GO:0005576">
    <property type="term" value="C:extracellular region"/>
    <property type="evidence" value="ECO:0007669"/>
    <property type="project" value="TreeGrafter"/>
</dbReference>
<dbReference type="CDD" id="cd16913">
    <property type="entry name" value="YkuD_like"/>
    <property type="match status" value="1"/>
</dbReference>
<dbReference type="OrthoDB" id="9787225at2"/>
<feature type="active site" description="Proton donor/acceptor" evidence="7">
    <location>
        <position position="308"/>
    </location>
</feature>
<dbReference type="EMBL" id="QPJL01000013">
    <property type="protein sequence ID" value="RCW82066.1"/>
    <property type="molecule type" value="Genomic_DNA"/>
</dbReference>
<evidence type="ECO:0000256" key="5">
    <source>
        <dbReference type="ARBA" id="ARBA00022984"/>
    </source>
</evidence>
<dbReference type="GO" id="GO:0071555">
    <property type="term" value="P:cell wall organization"/>
    <property type="evidence" value="ECO:0007669"/>
    <property type="project" value="UniProtKB-UniRule"/>
</dbReference>
<gene>
    <name evidence="11" type="ORF">DFP89_11325</name>
</gene>
<dbReference type="Pfam" id="PF03734">
    <property type="entry name" value="YkuD"/>
    <property type="match status" value="1"/>
</dbReference>
<feature type="signal peptide" evidence="9">
    <location>
        <begin position="1"/>
        <end position="32"/>
    </location>
</feature>
<keyword evidence="4 7" id="KW-0133">Cell shape</keyword>
<dbReference type="InterPro" id="IPR002477">
    <property type="entry name" value="Peptidoglycan-bd-like"/>
</dbReference>
<keyword evidence="9" id="KW-0732">Signal</keyword>
<dbReference type="GO" id="GO:0008360">
    <property type="term" value="P:regulation of cell shape"/>
    <property type="evidence" value="ECO:0007669"/>
    <property type="project" value="UniProtKB-UniRule"/>
</dbReference>
<dbReference type="GO" id="GO:0071972">
    <property type="term" value="F:peptidoglycan L,D-transpeptidase activity"/>
    <property type="evidence" value="ECO:0007669"/>
    <property type="project" value="TreeGrafter"/>
</dbReference>
<feature type="compositionally biased region" description="Low complexity" evidence="8">
    <location>
        <begin position="450"/>
        <end position="466"/>
    </location>
</feature>
<dbReference type="SUPFAM" id="SSF141523">
    <property type="entry name" value="L,D-transpeptidase catalytic domain-like"/>
    <property type="match status" value="1"/>
</dbReference>
<dbReference type="GO" id="GO:0018104">
    <property type="term" value="P:peptidoglycan-protein cross-linking"/>
    <property type="evidence" value="ECO:0007669"/>
    <property type="project" value="TreeGrafter"/>
</dbReference>
<name>A0A368YS22_9RHOB</name>
<dbReference type="PROSITE" id="PS52029">
    <property type="entry name" value="LD_TPASE"/>
    <property type="match status" value="1"/>
</dbReference>
<evidence type="ECO:0000256" key="1">
    <source>
        <dbReference type="ARBA" id="ARBA00004752"/>
    </source>
</evidence>
<keyword evidence="11" id="KW-0449">Lipoprotein</keyword>
<evidence type="ECO:0000256" key="6">
    <source>
        <dbReference type="ARBA" id="ARBA00023316"/>
    </source>
</evidence>
<evidence type="ECO:0000256" key="2">
    <source>
        <dbReference type="ARBA" id="ARBA00005992"/>
    </source>
</evidence>
<dbReference type="InterPro" id="IPR036365">
    <property type="entry name" value="PGBD-like_sf"/>
</dbReference>
<dbReference type="InterPro" id="IPR050979">
    <property type="entry name" value="LD-transpeptidase"/>
</dbReference>
<dbReference type="SUPFAM" id="SSF47090">
    <property type="entry name" value="PGBD-like"/>
    <property type="match status" value="1"/>
</dbReference>
<dbReference type="PANTHER" id="PTHR30582:SF30">
    <property type="entry name" value="BLR4375 PROTEIN"/>
    <property type="match status" value="1"/>
</dbReference>
<feature type="active site" description="Nucleophile" evidence="7">
    <location>
        <position position="324"/>
    </location>
</feature>
<protein>
    <submittedName>
        <fullName evidence="11">Lipoprotein-anchoring transpeptidase ErfK/SrfK</fullName>
    </submittedName>
</protein>
<comment type="similarity">
    <text evidence="2">Belongs to the YkuD family.</text>
</comment>
<feature type="chain" id="PRO_5016992275" evidence="9">
    <location>
        <begin position="33"/>
        <end position="500"/>
    </location>
</feature>
<dbReference type="RefSeq" id="WP_114349736.1">
    <property type="nucleotide sequence ID" value="NZ_QPJL01000013.1"/>
</dbReference>
<dbReference type="InterPro" id="IPR038063">
    <property type="entry name" value="Transpep_catalytic_dom"/>
</dbReference>
<comment type="caution">
    <text evidence="11">The sequence shown here is derived from an EMBL/GenBank/DDBJ whole genome shotgun (WGS) entry which is preliminary data.</text>
</comment>
<accession>A0A368YS22</accession>
<keyword evidence="6 7" id="KW-0961">Cell wall biogenesis/degradation</keyword>
<evidence type="ECO:0000313" key="11">
    <source>
        <dbReference type="EMBL" id="RCW82066.1"/>
    </source>
</evidence>
<evidence type="ECO:0000256" key="4">
    <source>
        <dbReference type="ARBA" id="ARBA00022960"/>
    </source>
</evidence>
<evidence type="ECO:0000313" key="12">
    <source>
        <dbReference type="Proteomes" id="UP000253345"/>
    </source>
</evidence>
<dbReference type="Gene3D" id="2.40.440.10">
    <property type="entry name" value="L,D-transpeptidase catalytic domain-like"/>
    <property type="match status" value="1"/>
</dbReference>
<evidence type="ECO:0000259" key="10">
    <source>
        <dbReference type="PROSITE" id="PS52029"/>
    </source>
</evidence>
<comment type="pathway">
    <text evidence="1 7">Cell wall biogenesis; peptidoglycan biosynthesis.</text>
</comment>
<dbReference type="Pfam" id="PF01471">
    <property type="entry name" value="PG_binding_1"/>
    <property type="match status" value="1"/>
</dbReference>
<feature type="domain" description="L,D-TPase catalytic" evidence="10">
    <location>
        <begin position="215"/>
        <end position="349"/>
    </location>
</feature>
<keyword evidence="3" id="KW-0808">Transferase</keyword>
<dbReference type="Proteomes" id="UP000253345">
    <property type="component" value="Unassembled WGS sequence"/>
</dbReference>
<sequence length="500" mass="51388">MLPTVTAAGAASRLSLATVALFLSLAPAWPQADSTATTSTAAASVARAPAVITPAQIEAATYGGGDLPAGQSALTAKVQVLLDRSGISPGVVDGWRGGMSESAVKAFQRRAGLPMTGRMDHAVWDLLQAYAAAPVTMAYTITEDDAYGLVDQIPADYAEKAKMSSQGYTSILEKLSERFHMDEKFMIKLNPGVEFLPGAIIQATVPAKPIRATVTRIIVDKETRRVAAYDGRGNLVADYPATVGSTETPSPHGNHVVDAVALNPTYTYNPKRNFKQGENDRVLIVPAGPNAPVGNVWIDLSEPTYGIHGTATPSKLFVSQSHGCVRLTNWDAWELAHMVKAKQTTVEFLDPGVSIADVTGASPAAAATRTTAVTAISATRPLARGNRVPPQLAGAAPIPAAQPAAQPTAQSTVLPAAAAPAATPPVDALAASLAKAGAEVAPAAVITPATPASSEPLAPAHAAPAAMTDEPEYPSDAGLPGSLPDQQVGVVTLPPQGGQP</sequence>
<feature type="compositionally biased region" description="Low complexity" evidence="8">
    <location>
        <begin position="389"/>
        <end position="409"/>
    </location>
</feature>
<dbReference type="PANTHER" id="PTHR30582">
    <property type="entry name" value="L,D-TRANSPEPTIDASE"/>
    <property type="match status" value="1"/>
</dbReference>
<evidence type="ECO:0000256" key="3">
    <source>
        <dbReference type="ARBA" id="ARBA00022679"/>
    </source>
</evidence>
<dbReference type="InterPro" id="IPR005490">
    <property type="entry name" value="LD_TPept_cat_dom"/>
</dbReference>
<dbReference type="InterPro" id="IPR036366">
    <property type="entry name" value="PGBDSf"/>
</dbReference>
<feature type="region of interest" description="Disordered" evidence="8">
    <location>
        <begin position="450"/>
        <end position="500"/>
    </location>
</feature>
<dbReference type="UniPathway" id="UPA00219"/>
<organism evidence="11 12">
    <name type="scientific">Paracoccus lutimaris</name>
    <dbReference type="NCBI Taxonomy" id="1490030"/>
    <lineage>
        <taxon>Bacteria</taxon>
        <taxon>Pseudomonadati</taxon>
        <taxon>Pseudomonadota</taxon>
        <taxon>Alphaproteobacteria</taxon>
        <taxon>Rhodobacterales</taxon>
        <taxon>Paracoccaceae</taxon>
        <taxon>Paracoccus</taxon>
    </lineage>
</organism>
<keyword evidence="5 7" id="KW-0573">Peptidoglycan synthesis</keyword>
<dbReference type="AlphaFoldDB" id="A0A368YS22"/>
<evidence type="ECO:0000256" key="7">
    <source>
        <dbReference type="PROSITE-ProRule" id="PRU01373"/>
    </source>
</evidence>
<evidence type="ECO:0000256" key="8">
    <source>
        <dbReference type="SAM" id="MobiDB-lite"/>
    </source>
</evidence>
<evidence type="ECO:0000256" key="9">
    <source>
        <dbReference type="SAM" id="SignalP"/>
    </source>
</evidence>
<dbReference type="GO" id="GO:0016740">
    <property type="term" value="F:transferase activity"/>
    <property type="evidence" value="ECO:0007669"/>
    <property type="project" value="UniProtKB-KW"/>
</dbReference>
<reference evidence="11 12" key="1">
    <citation type="submission" date="2018-07" db="EMBL/GenBank/DDBJ databases">
        <title>Genomic Encyclopedia of Type Strains, Phase III (KMG-III): the genomes of soil and plant-associated and newly described type strains.</title>
        <authorList>
            <person name="Whitman W."/>
        </authorList>
    </citation>
    <scope>NUCLEOTIDE SEQUENCE [LARGE SCALE GENOMIC DNA]</scope>
    <source>
        <strain evidence="11 12">CECT 8525</strain>
    </source>
</reference>
<dbReference type="Gene3D" id="1.10.101.10">
    <property type="entry name" value="PGBD-like superfamily/PGBD"/>
    <property type="match status" value="1"/>
</dbReference>
<proteinExistence type="inferred from homology"/>